<dbReference type="SUPFAM" id="SSF46785">
    <property type="entry name" value="Winged helix' DNA-binding domain"/>
    <property type="match status" value="2"/>
</dbReference>
<dbReference type="Pfam" id="PF01638">
    <property type="entry name" value="HxlR"/>
    <property type="match status" value="1"/>
</dbReference>
<keyword evidence="6" id="KW-1185">Reference proteome</keyword>
<dbReference type="PANTHER" id="PTHR33204">
    <property type="entry name" value="TRANSCRIPTIONAL REGULATOR, MARR FAMILY"/>
    <property type="match status" value="1"/>
</dbReference>
<evidence type="ECO:0000256" key="1">
    <source>
        <dbReference type="ARBA" id="ARBA00023015"/>
    </source>
</evidence>
<name>F2R987_STRVP</name>
<evidence type="ECO:0000256" key="2">
    <source>
        <dbReference type="ARBA" id="ARBA00023125"/>
    </source>
</evidence>
<dbReference type="PROSITE" id="PS51118">
    <property type="entry name" value="HTH_HXLR"/>
    <property type="match status" value="1"/>
</dbReference>
<dbReference type="InterPro" id="IPR002577">
    <property type="entry name" value="HTH_HxlR"/>
</dbReference>
<dbReference type="InterPro" id="IPR036388">
    <property type="entry name" value="WH-like_DNA-bd_sf"/>
</dbReference>
<gene>
    <name evidence="5" type="ordered locus">SVEN_5644</name>
</gene>
<dbReference type="PATRIC" id="fig|953739.5.peg.869"/>
<dbReference type="eggNOG" id="COG1733">
    <property type="taxonomic scope" value="Bacteria"/>
</dbReference>
<protein>
    <recommendedName>
        <fullName evidence="4">HTH hxlR-type domain-containing protein</fullName>
    </recommendedName>
</protein>
<dbReference type="GeneID" id="51866201"/>
<dbReference type="HOGENOM" id="CLU_990184_0_0_11"/>
<accession>F2R987</accession>
<keyword evidence="2" id="KW-0238">DNA-binding</keyword>
<proteinExistence type="predicted"/>
<keyword evidence="3" id="KW-0804">Transcription</keyword>
<reference evidence="5 6" key="1">
    <citation type="journal article" date="2011" name="BMC Genomics">
        <title>Genome-wide analysis of the role of GlnR in Streptomyces venezuelae provides new insights into global nitrogen regulation in actinomycetes.</title>
        <authorList>
            <person name="Pullan S.T."/>
            <person name="Bibb M.J."/>
            <person name="Merrick M."/>
        </authorList>
    </citation>
    <scope>NUCLEOTIDE SEQUENCE [LARGE SCALE GENOMIC DNA]</scope>
    <source>
        <strain evidence="6">ATCC 10712 / CBS 650.69 / DSM 40230 / JCM 4526 / NBRC 13096 / PD 04745</strain>
    </source>
</reference>
<feature type="domain" description="HTH hxlR-type" evidence="4">
    <location>
        <begin position="8"/>
        <end position="110"/>
    </location>
</feature>
<dbReference type="RefSeq" id="WP_015036825.1">
    <property type="nucleotide sequence ID" value="NC_018750.1"/>
</dbReference>
<keyword evidence="1" id="KW-0805">Transcription regulation</keyword>
<evidence type="ECO:0000256" key="3">
    <source>
        <dbReference type="ARBA" id="ARBA00023163"/>
    </source>
</evidence>
<dbReference type="Proteomes" id="UP000006854">
    <property type="component" value="Chromosome"/>
</dbReference>
<dbReference type="OrthoDB" id="4302401at2"/>
<organism evidence="5 6">
    <name type="scientific">Streptomyces venezuelae (strain ATCC 10712 / CBS 650.69 / DSM 40230 / JCM 4526 / NBRC 13096 / PD 04745)</name>
    <dbReference type="NCBI Taxonomy" id="953739"/>
    <lineage>
        <taxon>Bacteria</taxon>
        <taxon>Bacillati</taxon>
        <taxon>Actinomycetota</taxon>
        <taxon>Actinomycetes</taxon>
        <taxon>Kitasatosporales</taxon>
        <taxon>Streptomycetaceae</taxon>
        <taxon>Streptomyces</taxon>
    </lineage>
</organism>
<sequence>MPASGLPAPAHRDIDLVVQALEAISPRWNAWVLMSLTEPARYSDLKARMPWMADGQLHPKVRDLQAAGLVRRTEHTRRHVIYTLTDRGIALLPVLDHFAAWGSKHLERPTVKDPVTKKSTTRPAAKGEEIEDALHLISRRHATTILWALRDRGATTGASLASSVLVDAHPTAVYHPLKHLSDKRLVTRDHEGKFVLTAAGRGLTPAYEALTAWATGQPTARRAPARPAAVPTQRTSQTAVAGAVLRTAPAVASWKSGDLFSHPPVARPVKAPVPPAGGVRR</sequence>
<evidence type="ECO:0000313" key="5">
    <source>
        <dbReference type="EMBL" id="CCA58930.1"/>
    </source>
</evidence>
<dbReference type="Gene3D" id="1.10.10.10">
    <property type="entry name" value="Winged helix-like DNA-binding domain superfamily/Winged helix DNA-binding domain"/>
    <property type="match status" value="2"/>
</dbReference>
<evidence type="ECO:0000313" key="6">
    <source>
        <dbReference type="Proteomes" id="UP000006854"/>
    </source>
</evidence>
<evidence type="ECO:0000259" key="4">
    <source>
        <dbReference type="PROSITE" id="PS51118"/>
    </source>
</evidence>
<dbReference type="KEGG" id="sve:SVEN_5644"/>
<dbReference type="STRING" id="953739.SVEN_5644"/>
<dbReference type="AlphaFoldDB" id="F2R987"/>
<dbReference type="InterPro" id="IPR036390">
    <property type="entry name" value="WH_DNA-bd_sf"/>
</dbReference>
<dbReference type="GO" id="GO:0003677">
    <property type="term" value="F:DNA binding"/>
    <property type="evidence" value="ECO:0007669"/>
    <property type="project" value="UniProtKB-KW"/>
</dbReference>
<dbReference type="EMBL" id="FR845719">
    <property type="protein sequence ID" value="CCA58930.1"/>
    <property type="molecule type" value="Genomic_DNA"/>
</dbReference>
<dbReference type="PANTHER" id="PTHR33204:SF37">
    <property type="entry name" value="HTH-TYPE TRANSCRIPTIONAL REGULATOR YODB"/>
    <property type="match status" value="1"/>
</dbReference>